<dbReference type="Pfam" id="PF01420">
    <property type="entry name" value="Methylase_S"/>
    <property type="match status" value="2"/>
</dbReference>
<dbReference type="PANTHER" id="PTHR30408">
    <property type="entry name" value="TYPE-1 RESTRICTION ENZYME ECOKI SPECIFICITY PROTEIN"/>
    <property type="match status" value="1"/>
</dbReference>
<feature type="domain" description="Type I restriction modification DNA specificity" evidence="5">
    <location>
        <begin position="222"/>
        <end position="322"/>
    </location>
</feature>
<feature type="coiled-coil region" evidence="4">
    <location>
        <begin position="306"/>
        <end position="333"/>
    </location>
</feature>
<dbReference type="Gene3D" id="3.90.220.20">
    <property type="entry name" value="DNA methylase specificity domains"/>
    <property type="match status" value="2"/>
</dbReference>
<dbReference type="InterPro" id="IPR052021">
    <property type="entry name" value="Type-I_RS_S_subunit"/>
</dbReference>
<gene>
    <name evidence="6" type="ORF">SDC9_124282</name>
</gene>
<dbReference type="GO" id="GO:0009307">
    <property type="term" value="P:DNA restriction-modification system"/>
    <property type="evidence" value="ECO:0007669"/>
    <property type="project" value="UniProtKB-KW"/>
</dbReference>
<feature type="domain" description="Type I restriction modification DNA specificity" evidence="5">
    <location>
        <begin position="40"/>
        <end position="130"/>
    </location>
</feature>
<dbReference type="GO" id="GO:0003677">
    <property type="term" value="F:DNA binding"/>
    <property type="evidence" value="ECO:0007669"/>
    <property type="project" value="UniProtKB-KW"/>
</dbReference>
<organism evidence="6">
    <name type="scientific">bioreactor metagenome</name>
    <dbReference type="NCBI Taxonomy" id="1076179"/>
    <lineage>
        <taxon>unclassified sequences</taxon>
        <taxon>metagenomes</taxon>
        <taxon>ecological metagenomes</taxon>
    </lineage>
</organism>
<dbReference type="EMBL" id="VSSQ01027837">
    <property type="protein sequence ID" value="MPM77280.1"/>
    <property type="molecule type" value="Genomic_DNA"/>
</dbReference>
<dbReference type="SUPFAM" id="SSF116734">
    <property type="entry name" value="DNA methylase specificity domain"/>
    <property type="match status" value="2"/>
</dbReference>
<keyword evidence="2" id="KW-0680">Restriction system</keyword>
<dbReference type="AlphaFoldDB" id="A0A645CJZ3"/>
<dbReference type="InterPro" id="IPR044946">
    <property type="entry name" value="Restrct_endonuc_typeI_TRD_sf"/>
</dbReference>
<keyword evidence="4" id="KW-0175">Coiled coil</keyword>
<accession>A0A645CJZ3</accession>
<sequence>MSGKQYVNYTVIYKGDFSYNKGNSKKYPQGCIYMLKAREKAAVPNVFNSFRFNEQIGEFYEQLFINGAMNKQLFKYINSGVRNDGLLNLYDDDFYNCRVVIPSQAEQQKIADILTTQDKVIELKQKLIAEKQQQKKYLMQNMLTGKKRLKGFSGEWINIKLGELFDERIERNATYLPLLAITGIKGVVPRSELDLKDNSSEDKSKYLKICIGDIGYNTMRMWQGVSAFSEYEGIVSPAYTILKPKFYINAKYFSYLFKMSDVIFMFYRFSQGLVDDTRNLKYSNFKQIKVYYPIDKKEQTTIAAILSNADREIELLQKQLAEEKQKKKALMQLLLTGIVRV</sequence>
<protein>
    <recommendedName>
        <fullName evidence="5">Type I restriction modification DNA specificity domain-containing protein</fullName>
    </recommendedName>
</protein>
<dbReference type="Gene3D" id="1.10.287.1120">
    <property type="entry name" value="Bipartite methylase S protein"/>
    <property type="match status" value="1"/>
</dbReference>
<name>A0A645CJZ3_9ZZZZ</name>
<evidence type="ECO:0000256" key="2">
    <source>
        <dbReference type="ARBA" id="ARBA00022747"/>
    </source>
</evidence>
<evidence type="ECO:0000256" key="4">
    <source>
        <dbReference type="SAM" id="Coils"/>
    </source>
</evidence>
<evidence type="ECO:0000259" key="5">
    <source>
        <dbReference type="Pfam" id="PF01420"/>
    </source>
</evidence>
<proteinExistence type="inferred from homology"/>
<comment type="caution">
    <text evidence="6">The sequence shown here is derived from an EMBL/GenBank/DDBJ whole genome shotgun (WGS) entry which is preliminary data.</text>
</comment>
<reference evidence="6" key="1">
    <citation type="submission" date="2019-08" db="EMBL/GenBank/DDBJ databases">
        <authorList>
            <person name="Kucharzyk K."/>
            <person name="Murdoch R.W."/>
            <person name="Higgins S."/>
            <person name="Loffler F."/>
        </authorList>
    </citation>
    <scope>NUCLEOTIDE SEQUENCE</scope>
</reference>
<dbReference type="InterPro" id="IPR000055">
    <property type="entry name" value="Restrct_endonuc_typeI_TRD"/>
</dbReference>
<comment type="similarity">
    <text evidence="1">Belongs to the type-I restriction system S methylase family.</text>
</comment>
<evidence type="ECO:0000256" key="3">
    <source>
        <dbReference type="ARBA" id="ARBA00023125"/>
    </source>
</evidence>
<evidence type="ECO:0000256" key="1">
    <source>
        <dbReference type="ARBA" id="ARBA00010923"/>
    </source>
</evidence>
<keyword evidence="3" id="KW-0238">DNA-binding</keyword>
<evidence type="ECO:0000313" key="6">
    <source>
        <dbReference type="EMBL" id="MPM77280.1"/>
    </source>
</evidence>
<dbReference type="PANTHER" id="PTHR30408:SF12">
    <property type="entry name" value="TYPE I RESTRICTION ENZYME MJAVIII SPECIFICITY SUBUNIT"/>
    <property type="match status" value="1"/>
</dbReference>